<dbReference type="RefSeq" id="WP_254759515.1">
    <property type="nucleotide sequence ID" value="NZ_JANCLT010000006.1"/>
</dbReference>
<dbReference type="Proteomes" id="UP001156102">
    <property type="component" value="Unassembled WGS sequence"/>
</dbReference>
<evidence type="ECO:0000256" key="1">
    <source>
        <dbReference type="SAM" id="MobiDB-lite"/>
    </source>
</evidence>
<feature type="region of interest" description="Disordered" evidence="1">
    <location>
        <begin position="1"/>
        <end position="50"/>
    </location>
</feature>
<accession>A0AA42BTL3</accession>
<evidence type="ECO:0000313" key="2">
    <source>
        <dbReference type="EMBL" id="MCP8969598.1"/>
    </source>
</evidence>
<dbReference type="EMBL" id="JANCLT010000006">
    <property type="protein sequence ID" value="MCP8969598.1"/>
    <property type="molecule type" value="Genomic_DNA"/>
</dbReference>
<reference evidence="2" key="1">
    <citation type="submission" date="2022-07" db="EMBL/GenBank/DDBJ databases">
        <authorList>
            <person name="Li W.-J."/>
            <person name="Deng Q.-Q."/>
        </authorList>
    </citation>
    <scope>NUCLEOTIDE SEQUENCE</scope>
    <source>
        <strain evidence="2">SYSU M60031</strain>
    </source>
</reference>
<protein>
    <submittedName>
        <fullName evidence="2">Uncharacterized protein</fullName>
    </submittedName>
</protein>
<evidence type="ECO:0000313" key="3">
    <source>
        <dbReference type="Proteomes" id="UP001156102"/>
    </source>
</evidence>
<sequence>MNSEEKRRRPLGTPGQRNQRQYQMDLPPVNFQKNNNLASNPHTDDLRTDR</sequence>
<proteinExistence type="predicted"/>
<comment type="caution">
    <text evidence="2">The sequence shown here is derived from an EMBL/GenBank/DDBJ whole genome shotgun (WGS) entry which is preliminary data.</text>
</comment>
<name>A0AA42BTL3_9BACI</name>
<gene>
    <name evidence="2" type="ORF">NK662_13770</name>
</gene>
<feature type="compositionally biased region" description="Polar residues" evidence="1">
    <location>
        <begin position="31"/>
        <end position="41"/>
    </location>
</feature>
<keyword evidence="3" id="KW-1185">Reference proteome</keyword>
<dbReference type="AlphaFoldDB" id="A0AA42BTL3"/>
<organism evidence="2 3">
    <name type="scientific">Ectobacillus ponti</name>
    <dbReference type="NCBI Taxonomy" id="2961894"/>
    <lineage>
        <taxon>Bacteria</taxon>
        <taxon>Bacillati</taxon>
        <taxon>Bacillota</taxon>
        <taxon>Bacilli</taxon>
        <taxon>Bacillales</taxon>
        <taxon>Bacillaceae</taxon>
        <taxon>Ectobacillus</taxon>
    </lineage>
</organism>